<keyword evidence="2 4" id="KW-0560">Oxidoreductase</keyword>
<dbReference type="GO" id="GO:0005829">
    <property type="term" value="C:cytosol"/>
    <property type="evidence" value="ECO:0007669"/>
    <property type="project" value="TreeGrafter"/>
</dbReference>
<organism evidence="4 5">
    <name type="scientific">Paenibacillus macerans</name>
    <name type="common">Bacillus macerans</name>
    <dbReference type="NCBI Taxonomy" id="44252"/>
    <lineage>
        <taxon>Bacteria</taxon>
        <taxon>Bacillati</taxon>
        <taxon>Bacillota</taxon>
        <taxon>Bacilli</taxon>
        <taxon>Bacillales</taxon>
        <taxon>Paenibacillaceae</taxon>
        <taxon>Paenibacillus</taxon>
    </lineage>
</organism>
<dbReference type="NCBIfam" id="TIGR01214">
    <property type="entry name" value="rmlD"/>
    <property type="match status" value="1"/>
</dbReference>
<evidence type="ECO:0000256" key="2">
    <source>
        <dbReference type="RuleBase" id="RU364082"/>
    </source>
</evidence>
<dbReference type="Pfam" id="PF04321">
    <property type="entry name" value="RmlD_sub_bind"/>
    <property type="match status" value="1"/>
</dbReference>
<proteinExistence type="inferred from homology"/>
<sequence length="293" mass="32607">MRVLVTGAGGQLGKDVVGLFEQAGHEVLPCDRASLDITDYEVCLKRVQDFKPDAIIHCAAYTAVDQAETDIDGAYAVNAVGTRNMVVAAEQVQAKFCYISTDYVFDGNATSAYHEFDNTDPQSIYGKSKRAGEVLVQSLSSAFFIVRTSWVYGLHGHNFVKTMLKLGQEKPLLKVVDDQKGSPTYTVDLAAFLLELVQTEKYGIYHASNTGECTWFEFAQAIFAEAENVWGEEYPVRVEPCTTEEFPRPAPRPRNSVMDHLSIRTNGLADLPPWKEGLRAFLRELYESNGEIK</sequence>
<keyword evidence="5" id="KW-1185">Reference proteome</keyword>
<dbReference type="Proteomes" id="UP000029278">
    <property type="component" value="Unassembled WGS sequence"/>
</dbReference>
<name>A0A090Z959_PAEMA</name>
<dbReference type="PANTHER" id="PTHR10491:SF4">
    <property type="entry name" value="METHIONINE ADENOSYLTRANSFERASE 2 SUBUNIT BETA"/>
    <property type="match status" value="1"/>
</dbReference>
<dbReference type="InterPro" id="IPR005913">
    <property type="entry name" value="dTDP_dehydrorham_reduct"/>
</dbReference>
<dbReference type="UniPathway" id="UPA00124"/>
<dbReference type="RefSeq" id="WP_036619440.1">
    <property type="nucleotide sequence ID" value="NZ_BGML01000014.1"/>
</dbReference>
<dbReference type="Gene3D" id="3.40.50.720">
    <property type="entry name" value="NAD(P)-binding Rossmann-like Domain"/>
    <property type="match status" value="1"/>
</dbReference>
<protein>
    <recommendedName>
        <fullName evidence="2">dTDP-4-dehydrorhamnose reductase</fullName>
        <ecNumber evidence="2">1.1.1.133</ecNumber>
    </recommendedName>
</protein>
<dbReference type="GO" id="GO:0008831">
    <property type="term" value="F:dTDP-4-dehydrorhamnose reductase activity"/>
    <property type="evidence" value="ECO:0007669"/>
    <property type="project" value="UniProtKB-EC"/>
</dbReference>
<gene>
    <name evidence="4" type="primary">rfbD</name>
    <name evidence="4" type="ORF">DJ90_3928</name>
</gene>
<dbReference type="HOGENOM" id="CLU_045518_1_2_9"/>
<reference evidence="4 5" key="1">
    <citation type="submission" date="2014-04" db="EMBL/GenBank/DDBJ databases">
        <authorList>
            <person name="Bishop-Lilly K.A."/>
            <person name="Broomall S.M."/>
            <person name="Chain P.S."/>
            <person name="Chertkov O."/>
            <person name="Coyne S.R."/>
            <person name="Daligault H.E."/>
            <person name="Davenport K.W."/>
            <person name="Erkkila T."/>
            <person name="Frey K.G."/>
            <person name="Gibbons H.S."/>
            <person name="Gu W."/>
            <person name="Jaissle J."/>
            <person name="Johnson S.L."/>
            <person name="Koroleva G.I."/>
            <person name="Ladner J.T."/>
            <person name="Lo C.-C."/>
            <person name="Minogue T.D."/>
            <person name="Munk C."/>
            <person name="Palacios G.F."/>
            <person name="Redden C.L."/>
            <person name="Rosenzweig C.N."/>
            <person name="Scholz M.B."/>
            <person name="Teshima H."/>
            <person name="Xu Y."/>
        </authorList>
    </citation>
    <scope>NUCLEOTIDE SEQUENCE [LARGE SCALE GENOMIC DNA]</scope>
    <source>
        <strain evidence="4 5">8244</strain>
    </source>
</reference>
<evidence type="ECO:0000313" key="4">
    <source>
        <dbReference type="EMBL" id="KFN07814.1"/>
    </source>
</evidence>
<evidence type="ECO:0000259" key="3">
    <source>
        <dbReference type="Pfam" id="PF04321"/>
    </source>
</evidence>
<dbReference type="PANTHER" id="PTHR10491">
    <property type="entry name" value="DTDP-4-DEHYDRORHAMNOSE REDUCTASE"/>
    <property type="match status" value="1"/>
</dbReference>
<dbReference type="STRING" id="44252.DJ90_3928"/>
<dbReference type="PATRIC" id="fig|44252.3.peg.3755"/>
<dbReference type="Gene3D" id="3.90.25.10">
    <property type="entry name" value="UDP-galactose 4-epimerase, domain 1"/>
    <property type="match status" value="1"/>
</dbReference>
<dbReference type="GO" id="GO:0019305">
    <property type="term" value="P:dTDP-rhamnose biosynthetic process"/>
    <property type="evidence" value="ECO:0007669"/>
    <property type="project" value="UniProtKB-UniPathway"/>
</dbReference>
<comment type="pathway">
    <text evidence="2">Carbohydrate biosynthesis; dTDP-L-rhamnose biosynthesis.</text>
</comment>
<feature type="domain" description="RmlD-like substrate binding" evidence="3">
    <location>
        <begin position="1"/>
        <end position="285"/>
    </location>
</feature>
<dbReference type="CDD" id="cd05254">
    <property type="entry name" value="dTDP_HR_like_SDR_e"/>
    <property type="match status" value="1"/>
</dbReference>
<comment type="caution">
    <text evidence="4">The sequence shown here is derived from an EMBL/GenBank/DDBJ whole genome shotgun (WGS) entry which is preliminary data.</text>
</comment>
<dbReference type="InterPro" id="IPR036291">
    <property type="entry name" value="NAD(P)-bd_dom_sf"/>
</dbReference>
<dbReference type="EC" id="1.1.1.133" evidence="2"/>
<evidence type="ECO:0000256" key="1">
    <source>
        <dbReference type="ARBA" id="ARBA00010944"/>
    </source>
</evidence>
<accession>A0A090Z959</accession>
<dbReference type="EMBL" id="JMQA01000031">
    <property type="protein sequence ID" value="KFN07814.1"/>
    <property type="molecule type" value="Genomic_DNA"/>
</dbReference>
<dbReference type="InterPro" id="IPR029903">
    <property type="entry name" value="RmlD-like-bd"/>
</dbReference>
<comment type="function">
    <text evidence="2">Catalyzes the reduction of dTDP-6-deoxy-L-lyxo-4-hexulose to yield dTDP-L-rhamnose.</text>
</comment>
<dbReference type="SUPFAM" id="SSF51735">
    <property type="entry name" value="NAD(P)-binding Rossmann-fold domains"/>
    <property type="match status" value="1"/>
</dbReference>
<dbReference type="GeneID" id="77011226"/>
<comment type="similarity">
    <text evidence="1 2">Belongs to the dTDP-4-dehydrorhamnose reductase family.</text>
</comment>
<keyword evidence="2" id="KW-0521">NADP</keyword>
<dbReference type="OrthoDB" id="9803892at2"/>
<dbReference type="AlphaFoldDB" id="A0A090Z959"/>
<evidence type="ECO:0000313" key="5">
    <source>
        <dbReference type="Proteomes" id="UP000029278"/>
    </source>
</evidence>
<dbReference type="FunFam" id="3.40.50.720:FF:000159">
    <property type="entry name" value="dTDP-4-dehydrorhamnose reductase"/>
    <property type="match status" value="1"/>
</dbReference>